<evidence type="ECO:0000256" key="10">
    <source>
        <dbReference type="PIRSR" id="PIRSR600175-2"/>
    </source>
</evidence>
<feature type="transmembrane region" description="Helical" evidence="12">
    <location>
        <begin position="352"/>
        <end position="376"/>
    </location>
</feature>
<dbReference type="PROSITE" id="PS00754">
    <property type="entry name" value="NA_NEUROTRAN_SYMP_2"/>
    <property type="match status" value="1"/>
</dbReference>
<feature type="transmembrane region" description="Helical" evidence="12">
    <location>
        <begin position="95"/>
        <end position="123"/>
    </location>
</feature>
<dbReference type="PANTHER" id="PTHR11616">
    <property type="entry name" value="SODIUM/CHLORIDE DEPENDENT TRANSPORTER"/>
    <property type="match status" value="1"/>
</dbReference>
<proteinExistence type="inferred from homology"/>
<evidence type="ECO:0000256" key="2">
    <source>
        <dbReference type="ARBA" id="ARBA00006459"/>
    </source>
</evidence>
<organism evidence="13 14">
    <name type="scientific">Trichinella murrelli</name>
    <dbReference type="NCBI Taxonomy" id="144512"/>
    <lineage>
        <taxon>Eukaryota</taxon>
        <taxon>Metazoa</taxon>
        <taxon>Ecdysozoa</taxon>
        <taxon>Nematoda</taxon>
        <taxon>Enoplea</taxon>
        <taxon>Dorylaimia</taxon>
        <taxon>Trichinellida</taxon>
        <taxon>Trichinellidae</taxon>
        <taxon>Trichinella</taxon>
    </lineage>
</organism>
<protein>
    <recommendedName>
        <fullName evidence="11">Transporter</fullName>
    </recommendedName>
</protein>
<keyword evidence="9" id="KW-0479">Metal-binding</keyword>
<comment type="subcellular location">
    <subcellularLocation>
        <location evidence="1">Membrane</location>
        <topology evidence="1">Multi-pass membrane protein</topology>
    </subcellularLocation>
</comment>
<evidence type="ECO:0000256" key="5">
    <source>
        <dbReference type="ARBA" id="ARBA00022847"/>
    </source>
</evidence>
<dbReference type="SUPFAM" id="SSF161070">
    <property type="entry name" value="SNF-like"/>
    <property type="match status" value="1"/>
</dbReference>
<dbReference type="GO" id="GO:0046872">
    <property type="term" value="F:metal ion binding"/>
    <property type="evidence" value="ECO:0007669"/>
    <property type="project" value="UniProtKB-KW"/>
</dbReference>
<dbReference type="Proteomes" id="UP000055048">
    <property type="component" value="Unassembled WGS sequence"/>
</dbReference>
<gene>
    <name evidence="13" type="primary">SLC6A13</name>
    <name evidence="13" type="ORF">T05_1817</name>
</gene>
<dbReference type="EMBL" id="JYDJ01000093">
    <property type="protein sequence ID" value="KRX44591.1"/>
    <property type="molecule type" value="Genomic_DNA"/>
</dbReference>
<keyword evidence="9" id="KW-0915">Sodium</keyword>
<reference evidence="13 14" key="1">
    <citation type="submission" date="2015-01" db="EMBL/GenBank/DDBJ databases">
        <title>Evolution of Trichinella species and genotypes.</title>
        <authorList>
            <person name="Korhonen P.K."/>
            <person name="Edoardo P."/>
            <person name="Giuseppe L.R."/>
            <person name="Gasser R.B."/>
        </authorList>
    </citation>
    <scope>NUCLEOTIDE SEQUENCE [LARGE SCALE GENOMIC DNA]</scope>
    <source>
        <strain evidence="13">ISS417</strain>
    </source>
</reference>
<feature type="transmembrane region" description="Helical" evidence="12">
    <location>
        <begin position="555"/>
        <end position="577"/>
    </location>
</feature>
<keyword evidence="10" id="KW-1015">Disulfide bond</keyword>
<dbReference type="AlphaFoldDB" id="A0A0V0U016"/>
<dbReference type="GO" id="GO:0005886">
    <property type="term" value="C:plasma membrane"/>
    <property type="evidence" value="ECO:0007669"/>
    <property type="project" value="TreeGrafter"/>
</dbReference>
<keyword evidence="6 12" id="KW-1133">Transmembrane helix</keyword>
<evidence type="ECO:0000256" key="8">
    <source>
        <dbReference type="ARBA" id="ARBA00023180"/>
    </source>
</evidence>
<evidence type="ECO:0000256" key="12">
    <source>
        <dbReference type="SAM" id="Phobius"/>
    </source>
</evidence>
<feature type="transmembrane region" description="Helical" evidence="12">
    <location>
        <begin position="270"/>
        <end position="291"/>
    </location>
</feature>
<sequence>MKDEQKKKTFINEKDKWASATEFMLSCLGYAVGLGNIWRFPYLCGRNGGAAFFLIFIFIIIIAGTPMAYLELGLGQYSSLASHQLFEALCPLFSGLGYVMVLTSFMIALYYNVILCWAIYYFAASFSAELPWNHCYNSWNTDTCFDKPVYDRCIKEQQIYWRGRCHNESDLTIGIRNASNSIYYWNTTVRSNPSQEYFEQVTFVMLVKFEKNICFSFHILIYTYSREVLQISDGIDNIGTLNGNLSICLLAAWVMVFAILIRGIKSAGKVIYVLATVPYILLLVLLIRGLLLTNSMKGIEFFLIPDFSRLTSSEVWGDAAIQVFFSMSIGAGGLSTLASYSPTNNNILRDTVVITIGNIFTSLLSGLVVFSILGYISGQLDTTVEQIAESGPGLLFVAYPYALSSLPVSQLWSSLFFFTVILMAIDTQVHSKINNPYVQQIVQVQVVITAIIDQWPFLRQPCWKVATVAFVCAVSYLIGLIMVTNVSIVGGPYILNLLDTFAGGWPLLLQCLIEVIVVAYIFGKRVKKYAALYERMLGKAPSLFWKILGYPASGFYKLSWAFLTPACLIGVLIFNFLQYSTTTYGNYVYPLWAEILGWVIAFSTLLPVVLVALYKLIMLFASSTWVDAKCKFYKYFQATEKWHQNFTKQEYIDEQENTCSEIISGAPSCQNLTISSTTCNSIAAIFLSGFNMSVK</sequence>
<comment type="caution">
    <text evidence="13">The sequence shown here is derived from an EMBL/GenBank/DDBJ whole genome shotgun (WGS) entry which is preliminary data.</text>
</comment>
<feature type="binding site" evidence="9">
    <location>
        <position position="426"/>
    </location>
    <ligand>
        <name>Na(+)</name>
        <dbReference type="ChEBI" id="CHEBI:29101"/>
        <label>1</label>
    </ligand>
</feature>
<feature type="binding site" evidence="9">
    <location>
        <position position="36"/>
    </location>
    <ligand>
        <name>Na(+)</name>
        <dbReference type="ChEBI" id="CHEBI:29101"/>
        <label>1</label>
    </ligand>
</feature>
<dbReference type="GO" id="GO:0005283">
    <property type="term" value="F:amino acid:sodium symporter activity"/>
    <property type="evidence" value="ECO:0007669"/>
    <property type="project" value="TreeGrafter"/>
</dbReference>
<comment type="similarity">
    <text evidence="2 11">Belongs to the sodium:neurotransmitter symporter (SNF) (TC 2.A.22) family.</text>
</comment>
<evidence type="ECO:0000256" key="1">
    <source>
        <dbReference type="ARBA" id="ARBA00004141"/>
    </source>
</evidence>
<feature type="disulfide bond" evidence="10">
    <location>
        <begin position="135"/>
        <end position="144"/>
    </location>
</feature>
<evidence type="ECO:0000256" key="7">
    <source>
        <dbReference type="ARBA" id="ARBA00023136"/>
    </source>
</evidence>
<feature type="transmembrane region" description="Helical" evidence="12">
    <location>
        <begin position="243"/>
        <end position="261"/>
    </location>
</feature>
<dbReference type="GO" id="GO:0089718">
    <property type="term" value="P:amino acid import across plasma membrane"/>
    <property type="evidence" value="ECO:0007669"/>
    <property type="project" value="TreeGrafter"/>
</dbReference>
<feature type="transmembrane region" description="Helical" evidence="12">
    <location>
        <begin position="589"/>
        <end position="614"/>
    </location>
</feature>
<keyword evidence="3 11" id="KW-0813">Transport</keyword>
<dbReference type="PROSITE" id="PS00610">
    <property type="entry name" value="NA_NEUROTRAN_SYMP_1"/>
    <property type="match status" value="1"/>
</dbReference>
<evidence type="ECO:0000256" key="3">
    <source>
        <dbReference type="ARBA" id="ARBA00022448"/>
    </source>
</evidence>
<feature type="binding site" evidence="9">
    <location>
        <position position="32"/>
    </location>
    <ligand>
        <name>Na(+)</name>
        <dbReference type="ChEBI" id="CHEBI:29101"/>
        <label>1</label>
    </ligand>
</feature>
<dbReference type="InterPro" id="IPR037272">
    <property type="entry name" value="SNS_sf"/>
</dbReference>
<feature type="binding site" evidence="9">
    <location>
        <position position="29"/>
    </location>
    <ligand>
        <name>Na(+)</name>
        <dbReference type="ChEBI" id="CHEBI:29101"/>
        <label>1</label>
    </ligand>
</feature>
<feature type="binding site" evidence="9">
    <location>
        <position position="31"/>
    </location>
    <ligand>
        <name>Na(+)</name>
        <dbReference type="ChEBI" id="CHEBI:29101"/>
        <label>1</label>
    </ligand>
</feature>
<evidence type="ECO:0000256" key="11">
    <source>
        <dbReference type="RuleBase" id="RU003732"/>
    </source>
</evidence>
<name>A0A0V0U016_9BILA</name>
<feature type="binding site" evidence="9">
    <location>
        <position position="358"/>
    </location>
    <ligand>
        <name>Na(+)</name>
        <dbReference type="ChEBI" id="CHEBI:29101"/>
        <label>1</label>
    </ligand>
</feature>
<keyword evidence="7 12" id="KW-0472">Membrane</keyword>
<feature type="transmembrane region" description="Helical" evidence="12">
    <location>
        <begin position="50"/>
        <end position="74"/>
    </location>
</feature>
<dbReference type="OrthoDB" id="6581954at2759"/>
<evidence type="ECO:0000313" key="13">
    <source>
        <dbReference type="EMBL" id="KRX44591.1"/>
    </source>
</evidence>
<evidence type="ECO:0000256" key="9">
    <source>
        <dbReference type="PIRSR" id="PIRSR600175-1"/>
    </source>
</evidence>
<evidence type="ECO:0000256" key="4">
    <source>
        <dbReference type="ARBA" id="ARBA00022692"/>
    </source>
</evidence>
<feature type="transmembrane region" description="Helical" evidence="12">
    <location>
        <begin position="319"/>
        <end position="340"/>
    </location>
</feature>
<feature type="binding site" evidence="9">
    <location>
        <position position="326"/>
    </location>
    <ligand>
        <name>Na(+)</name>
        <dbReference type="ChEBI" id="CHEBI:29101"/>
        <label>1</label>
    </ligand>
</feature>
<keyword evidence="5 11" id="KW-0769">Symport</keyword>
<keyword evidence="14" id="KW-1185">Reference proteome</keyword>
<evidence type="ECO:0000256" key="6">
    <source>
        <dbReference type="ARBA" id="ARBA00022989"/>
    </source>
</evidence>
<evidence type="ECO:0000313" key="14">
    <source>
        <dbReference type="Proteomes" id="UP000055048"/>
    </source>
</evidence>
<dbReference type="GO" id="GO:0015179">
    <property type="term" value="F:L-amino acid transmembrane transporter activity"/>
    <property type="evidence" value="ECO:0007669"/>
    <property type="project" value="TreeGrafter"/>
</dbReference>
<dbReference type="InterPro" id="IPR000175">
    <property type="entry name" value="Na/ntran_symport"/>
</dbReference>
<keyword evidence="8" id="KW-0325">Glycoprotein</keyword>
<dbReference type="PRINTS" id="PR00176">
    <property type="entry name" value="NANEUSMPORT"/>
</dbReference>
<dbReference type="PROSITE" id="PS50267">
    <property type="entry name" value="NA_NEUROTRAN_SYMP_3"/>
    <property type="match status" value="1"/>
</dbReference>
<dbReference type="PANTHER" id="PTHR11616:SF321">
    <property type="entry name" value="SODIUM-DEPENDENT NUTRIENT AMINO ACID TRANSPORTER 1-RELATED"/>
    <property type="match status" value="1"/>
</dbReference>
<feature type="transmembrane region" description="Helical" evidence="12">
    <location>
        <begin position="501"/>
        <end position="522"/>
    </location>
</feature>
<feature type="transmembrane region" description="Helical" evidence="12">
    <location>
        <begin position="468"/>
        <end position="495"/>
    </location>
</feature>
<keyword evidence="4 11" id="KW-0812">Transmembrane</keyword>
<accession>A0A0V0U016</accession>
<dbReference type="Pfam" id="PF00209">
    <property type="entry name" value="SNF"/>
    <property type="match status" value="2"/>
</dbReference>
<feature type="transmembrane region" description="Helical" evidence="12">
    <location>
        <begin position="396"/>
        <end position="425"/>
    </location>
</feature>